<proteinExistence type="predicted"/>
<dbReference type="KEGG" id="vil:CFK37_18120"/>
<dbReference type="EMBL" id="CP022315">
    <property type="protein sequence ID" value="ASK63936.1"/>
    <property type="molecule type" value="Genomic_DNA"/>
</dbReference>
<sequence length="445" mass="48600">MLKIGSGAGFSGDRIEPAELLLEHANLDYLVLECLAERTIALAQQRKLHDEKAGYDPLLEKRMRSLLPLLIENDVRLITNMGAANPIAAAEKTLEIAKELNLSCKVAAVTGDDVLNQIDLNSVPWEANHSISQFEPIISANAYLGIDAIIPALNSDANIIITGRVADPSLFLAPQVYHFGWSKEDYPKLGQGLITGHLLECSSQISGGYFSDTHKKEVPDLVNIGFPYATIAADGRAVISKVEGTGGLIDLRTVKEQLLYEIHDPTNYITPDVIADLSTVQIREIGKNQVEIMNGTGRERPKSLKVSVGYHAGYLGEGEISYAGSYALERAELAGEILKERLLMHFPDLRIDYIGLSSVHRTNFGNATIPYEIRLRAAGYHNSKQTAGLIGEEVEALYLNGPAAGGGARKKITESIGVLSTLIEREQVQPEVYIKEWLTGEAMKN</sequence>
<accession>A0A220U7R9</accession>
<evidence type="ECO:0000313" key="3">
    <source>
        <dbReference type="Proteomes" id="UP000198312"/>
    </source>
</evidence>
<reference evidence="2 3" key="1">
    <citation type="submission" date="2017-07" db="EMBL/GenBank/DDBJ databases">
        <title>Virgibacillus sp. LM2416.</title>
        <authorList>
            <person name="Tak E.J."/>
            <person name="Bae J.-W."/>
        </authorList>
    </citation>
    <scope>NUCLEOTIDE SEQUENCE [LARGE SCALE GENOMIC DNA]</scope>
    <source>
        <strain evidence="2 3">LM2416</strain>
    </source>
</reference>
<dbReference type="PANTHER" id="PTHR47472">
    <property type="entry name" value="PROPIONYL-COA CARBOXYLASE"/>
    <property type="match status" value="1"/>
</dbReference>
<dbReference type="Pfam" id="PF07287">
    <property type="entry name" value="AtuA"/>
    <property type="match status" value="1"/>
</dbReference>
<dbReference type="AlphaFoldDB" id="A0A220U7R9"/>
<evidence type="ECO:0000259" key="1">
    <source>
        <dbReference type="Pfam" id="PF07287"/>
    </source>
</evidence>
<dbReference type="RefSeq" id="WP_089063194.1">
    <property type="nucleotide sequence ID" value="NZ_CP022315.1"/>
</dbReference>
<name>A0A220U7R9_9BACI</name>
<organism evidence="2 3">
    <name type="scientific">Virgibacillus phasianinus</name>
    <dbReference type="NCBI Taxonomy" id="2017483"/>
    <lineage>
        <taxon>Bacteria</taxon>
        <taxon>Bacillati</taxon>
        <taxon>Bacillota</taxon>
        <taxon>Bacilli</taxon>
        <taxon>Bacillales</taxon>
        <taxon>Bacillaceae</taxon>
        <taxon>Virgibacillus</taxon>
    </lineage>
</organism>
<dbReference type="InterPro" id="IPR010839">
    <property type="entry name" value="AtuA_N"/>
</dbReference>
<gene>
    <name evidence="2" type="ORF">CFK37_18120</name>
</gene>
<evidence type="ECO:0000313" key="2">
    <source>
        <dbReference type="EMBL" id="ASK63936.1"/>
    </source>
</evidence>
<keyword evidence="3" id="KW-1185">Reference proteome</keyword>
<feature type="domain" description="Acyclic terpene utilisation N-terminal" evidence="1">
    <location>
        <begin position="3"/>
        <end position="433"/>
    </location>
</feature>
<dbReference type="OrthoDB" id="9763456at2"/>
<dbReference type="PANTHER" id="PTHR47472:SF1">
    <property type="entry name" value="DUF1446-DOMAIN-CONTAINING PROTEIN"/>
    <property type="match status" value="1"/>
</dbReference>
<protein>
    <submittedName>
        <fullName evidence="2">ABC transporter substrate-binding protein</fullName>
    </submittedName>
</protein>
<dbReference type="Proteomes" id="UP000198312">
    <property type="component" value="Chromosome"/>
</dbReference>